<dbReference type="AlphaFoldDB" id="A0A917QNK6"/>
<dbReference type="SUPFAM" id="SSF52096">
    <property type="entry name" value="ClpP/crotonase"/>
    <property type="match status" value="1"/>
</dbReference>
<comment type="similarity">
    <text evidence="2">Belongs to the enoyl-CoA hydratase/isomerase family.</text>
</comment>
<keyword evidence="3" id="KW-0276">Fatty acid metabolism</keyword>
<dbReference type="InterPro" id="IPR029045">
    <property type="entry name" value="ClpP/crotonase-like_dom_sf"/>
</dbReference>
<evidence type="ECO:0000256" key="4">
    <source>
        <dbReference type="ARBA" id="ARBA00023098"/>
    </source>
</evidence>
<keyword evidence="4" id="KW-0443">Lipid metabolism</keyword>
<comment type="caution">
    <text evidence="6">The sequence shown here is derived from an EMBL/GenBank/DDBJ whole genome shotgun (WGS) entry which is preliminary data.</text>
</comment>
<dbReference type="FunFam" id="1.10.12.10:FF:000004">
    <property type="entry name" value="Delta3,5-delta2,4-dienoyl-CoA isomerase"/>
    <property type="match status" value="1"/>
</dbReference>
<gene>
    <name evidence="6" type="ORF">GCM10011591_35950</name>
</gene>
<dbReference type="Pfam" id="PF00378">
    <property type="entry name" value="ECH_1"/>
    <property type="match status" value="1"/>
</dbReference>
<dbReference type="Gene3D" id="1.10.12.10">
    <property type="entry name" value="Lyase 2-enoyl-coa Hydratase, Chain A, domain 2"/>
    <property type="match status" value="1"/>
</dbReference>
<evidence type="ECO:0000256" key="5">
    <source>
        <dbReference type="ARBA" id="ARBA00023235"/>
    </source>
</evidence>
<dbReference type="Proteomes" id="UP000612956">
    <property type="component" value="Unassembled WGS sequence"/>
</dbReference>
<dbReference type="GO" id="GO:0006631">
    <property type="term" value="P:fatty acid metabolic process"/>
    <property type="evidence" value="ECO:0007669"/>
    <property type="project" value="UniProtKB-KW"/>
</dbReference>
<dbReference type="GO" id="GO:0016853">
    <property type="term" value="F:isomerase activity"/>
    <property type="evidence" value="ECO:0007669"/>
    <property type="project" value="UniProtKB-KW"/>
</dbReference>
<keyword evidence="7" id="KW-1185">Reference proteome</keyword>
<reference evidence="6" key="1">
    <citation type="journal article" date="2014" name="Int. J. Syst. Evol. Microbiol.">
        <title>Complete genome sequence of Corynebacterium casei LMG S-19264T (=DSM 44701T), isolated from a smear-ripened cheese.</title>
        <authorList>
            <consortium name="US DOE Joint Genome Institute (JGI-PGF)"/>
            <person name="Walter F."/>
            <person name="Albersmeier A."/>
            <person name="Kalinowski J."/>
            <person name="Ruckert C."/>
        </authorList>
    </citation>
    <scope>NUCLEOTIDE SEQUENCE</scope>
    <source>
        <strain evidence="6">CGMCC 4.7278</strain>
    </source>
</reference>
<dbReference type="PANTHER" id="PTHR43149">
    <property type="entry name" value="ENOYL-COA HYDRATASE"/>
    <property type="match status" value="1"/>
</dbReference>
<protein>
    <submittedName>
        <fullName evidence="6">Enoyl-CoA hydratase/isomerase</fullName>
    </submittedName>
</protein>
<comment type="pathway">
    <text evidence="1">Lipid metabolism; fatty acid beta-oxidation.</text>
</comment>
<dbReference type="InterPro" id="IPR045002">
    <property type="entry name" value="Ech1-like"/>
</dbReference>
<reference evidence="6" key="2">
    <citation type="submission" date="2020-09" db="EMBL/GenBank/DDBJ databases">
        <authorList>
            <person name="Sun Q."/>
            <person name="Zhou Y."/>
        </authorList>
    </citation>
    <scope>NUCLEOTIDE SEQUENCE</scope>
    <source>
        <strain evidence="6">CGMCC 4.7278</strain>
    </source>
</reference>
<evidence type="ECO:0000313" key="6">
    <source>
        <dbReference type="EMBL" id="GGK60497.1"/>
    </source>
</evidence>
<evidence type="ECO:0000256" key="3">
    <source>
        <dbReference type="ARBA" id="ARBA00022832"/>
    </source>
</evidence>
<accession>A0A917QNK6</accession>
<keyword evidence="5" id="KW-0413">Isomerase</keyword>
<dbReference type="PANTHER" id="PTHR43149:SF1">
    <property type="entry name" value="DELTA(3,5)-DELTA(2,4)-DIENOYL-COA ISOMERASE, MITOCHONDRIAL"/>
    <property type="match status" value="1"/>
</dbReference>
<dbReference type="CDD" id="cd06558">
    <property type="entry name" value="crotonase-like"/>
    <property type="match status" value="1"/>
</dbReference>
<sequence length="273" mass="29052">MTDWQAFTVDIANHVARVTLTGPGKGNAQGPDFWRELPLIFAELSANPDVRAVVLTGSGKHFSFGLDLPAIAATLAPVLAPDAKAAPRTDFLHEIRRMQASVTAVADCTKPVIAAISGWCIGGALDLIAAADIRLASADAKFSLREAKVAIVADIGSLQRLPGIIGEGHLRELAYTAKDIDAERAERIGLVNDVYPDQEAVLAAADAMAAEIAANPPLVVQGIKDVLEHRTRPAVTDGLRYVSTWNAAFLPSNDLTEAITAIFQKREPDFKGE</sequence>
<dbReference type="InterPro" id="IPR014748">
    <property type="entry name" value="Enoyl-CoA_hydra_C"/>
</dbReference>
<dbReference type="NCBIfam" id="NF004794">
    <property type="entry name" value="PRK06142.1"/>
    <property type="match status" value="1"/>
</dbReference>
<evidence type="ECO:0000313" key="7">
    <source>
        <dbReference type="Proteomes" id="UP000612956"/>
    </source>
</evidence>
<dbReference type="FunFam" id="3.90.226.10:FF:000077">
    <property type="entry name" value="Putative enoyl-CoA hydratase echA21"/>
    <property type="match status" value="1"/>
</dbReference>
<evidence type="ECO:0000256" key="2">
    <source>
        <dbReference type="ARBA" id="ARBA00005254"/>
    </source>
</evidence>
<name>A0A917QNK6_9NOCA</name>
<organism evidence="6 7">
    <name type="scientific">Nocardia camponoti</name>
    <dbReference type="NCBI Taxonomy" id="1616106"/>
    <lineage>
        <taxon>Bacteria</taxon>
        <taxon>Bacillati</taxon>
        <taxon>Actinomycetota</taxon>
        <taxon>Actinomycetes</taxon>
        <taxon>Mycobacteriales</taxon>
        <taxon>Nocardiaceae</taxon>
        <taxon>Nocardia</taxon>
    </lineage>
</organism>
<proteinExistence type="inferred from homology"/>
<evidence type="ECO:0000256" key="1">
    <source>
        <dbReference type="ARBA" id="ARBA00005005"/>
    </source>
</evidence>
<dbReference type="Gene3D" id="3.90.226.10">
    <property type="entry name" value="2-enoyl-CoA Hydratase, Chain A, domain 1"/>
    <property type="match status" value="1"/>
</dbReference>
<dbReference type="InterPro" id="IPR001753">
    <property type="entry name" value="Enoyl-CoA_hydra/iso"/>
</dbReference>
<dbReference type="RefSeq" id="WP_188830130.1">
    <property type="nucleotide sequence ID" value="NZ_BMMW01000003.1"/>
</dbReference>
<dbReference type="EMBL" id="BMMW01000003">
    <property type="protein sequence ID" value="GGK60497.1"/>
    <property type="molecule type" value="Genomic_DNA"/>
</dbReference>